<gene>
    <name evidence="1" type="ORF">ACFOKC_00515</name>
</gene>
<dbReference type="Proteomes" id="UP001595660">
    <property type="component" value="Unassembled WGS sequence"/>
</dbReference>
<evidence type="ECO:0008006" key="3">
    <source>
        <dbReference type="Google" id="ProtNLM"/>
    </source>
</evidence>
<protein>
    <recommendedName>
        <fullName evidence="3">RecA-superfamily ATPase, KaiC/GvpD/RAD55 family</fullName>
    </recommendedName>
</protein>
<sequence>MSATTDDFAFGDLGLDPVANGTSVLLTGEDSDAIETLFYQLVAGGDDENSVVLATDSSARTVKRGLGDSADGARILIGDGPDRADDVRKIEDLTDLTALGMEFSTEVAEAQVERDRFRAGILLCSSILDAVEDTRSVYRFLNSNFLNHFRRGDGIGVCAVDTSIDLGGGTRSTIKGLETSFSGRVHVEDATRREATVTVSGLGTQNGEYTVSL</sequence>
<dbReference type="EMBL" id="JBHRWN010000002">
    <property type="protein sequence ID" value="MFC3476197.1"/>
    <property type="molecule type" value="Genomic_DNA"/>
</dbReference>
<reference evidence="1 2" key="1">
    <citation type="journal article" date="2019" name="Int. J. Syst. Evol. Microbiol.">
        <title>The Global Catalogue of Microorganisms (GCM) 10K type strain sequencing project: providing services to taxonomists for standard genome sequencing and annotation.</title>
        <authorList>
            <consortium name="The Broad Institute Genomics Platform"/>
            <consortium name="The Broad Institute Genome Sequencing Center for Infectious Disease"/>
            <person name="Wu L."/>
            <person name="Ma J."/>
        </authorList>
    </citation>
    <scope>NUCLEOTIDE SEQUENCE [LARGE SCALE GENOMIC DNA]</scope>
    <source>
        <strain evidence="1 2">CGMCC 1.12562</strain>
    </source>
</reference>
<evidence type="ECO:0000313" key="2">
    <source>
        <dbReference type="Proteomes" id="UP001595660"/>
    </source>
</evidence>
<evidence type="ECO:0000313" key="1">
    <source>
        <dbReference type="EMBL" id="MFC3476197.1"/>
    </source>
</evidence>
<accession>A0ABD5NAJ1</accession>
<proteinExistence type="predicted"/>
<keyword evidence="2" id="KW-1185">Reference proteome</keyword>
<comment type="caution">
    <text evidence="1">The sequence shown here is derived from an EMBL/GenBank/DDBJ whole genome shotgun (WGS) entry which is preliminary data.</text>
</comment>
<dbReference type="GeneID" id="69117893"/>
<name>A0ABD5NAJ1_9EURY</name>
<dbReference type="InterPro" id="IPR055927">
    <property type="entry name" value="DUF7504"/>
</dbReference>
<dbReference type="RefSeq" id="WP_232569191.1">
    <property type="nucleotide sequence ID" value="NZ_CP089466.1"/>
</dbReference>
<dbReference type="AlphaFoldDB" id="A0ABD5NAJ1"/>
<dbReference type="Pfam" id="PF24336">
    <property type="entry name" value="DUF7504"/>
    <property type="match status" value="1"/>
</dbReference>
<organism evidence="1 2">
    <name type="scientific">Halobacterium litoreum</name>
    <dbReference type="NCBI Taxonomy" id="2039234"/>
    <lineage>
        <taxon>Archaea</taxon>
        <taxon>Methanobacteriati</taxon>
        <taxon>Methanobacteriota</taxon>
        <taxon>Stenosarchaea group</taxon>
        <taxon>Halobacteria</taxon>
        <taxon>Halobacteriales</taxon>
        <taxon>Halobacteriaceae</taxon>
        <taxon>Halobacterium</taxon>
    </lineage>
</organism>